<dbReference type="OrthoDB" id="277199at2759"/>
<accession>A0A422P1J3</accession>
<gene>
    <name evidence="2" type="ORF">Tco025E_06637</name>
</gene>
<evidence type="ECO:0000313" key="2">
    <source>
        <dbReference type="EMBL" id="RNF11569.1"/>
    </source>
</evidence>
<name>A0A422P1J3_9TRYP</name>
<dbReference type="PANTHER" id="PTHR39666:SF4">
    <property type="match status" value="1"/>
</dbReference>
<sequence>MSGTPSTRQESMEAKPPLDAVARPSRTISLNPSAAQQATRGLHSKNYSYLSESAWESRESNSGYYQEQQADVDEGIRHNFYQRLYRFYKVYNPQKIDRIDEYIAAHKGQEEILFAILVRKYGPEPQDTAPQLMNSTCSTENASTMLHEAGKRYTFPVSVSPQQGNTDCETPYWGNFNLIGERDVLGLLCNLETTNEELQKCYIGMLAQHPSSSWNGMTYITRAKGVAPSGTSFLGHVWAGTLSSVKPLVHGGAVYQRTDLYCTEECQRAGLHERWRLSVYSNEVNSLHLFRVVWDPVIALEPPPLSRSAVSLPSSSEQVSLMGSSASRSRFRSEGAGQPRQPSVSVTLAGIMTALERIEGKLWTRLDALYAKVSSLESRFSAWEAASQTNATS</sequence>
<feature type="compositionally biased region" description="Polar residues" evidence="1">
    <location>
        <begin position="26"/>
        <end position="41"/>
    </location>
</feature>
<evidence type="ECO:0000256" key="1">
    <source>
        <dbReference type="SAM" id="MobiDB-lite"/>
    </source>
</evidence>
<reference evidence="2 3" key="1">
    <citation type="journal article" date="2018" name="BMC Genomics">
        <title>Genomic comparison of Trypanosoma conorhini and Trypanosoma rangeli to Trypanosoma cruzi strains of high and low virulence.</title>
        <authorList>
            <person name="Bradwell K.R."/>
            <person name="Koparde V.N."/>
            <person name="Matveyev A.V."/>
            <person name="Serrano M.G."/>
            <person name="Alves J.M."/>
            <person name="Parikh H."/>
            <person name="Huang B."/>
            <person name="Lee V."/>
            <person name="Espinosa-Alvarez O."/>
            <person name="Ortiz P.A."/>
            <person name="Costa-Martins A.G."/>
            <person name="Teixeira M.M."/>
            <person name="Buck G.A."/>
        </authorList>
    </citation>
    <scope>NUCLEOTIDE SEQUENCE [LARGE SCALE GENOMIC DNA]</scope>
    <source>
        <strain evidence="2 3">025E</strain>
    </source>
</reference>
<dbReference type="GeneID" id="40320248"/>
<comment type="caution">
    <text evidence="2">The sequence shown here is derived from an EMBL/GenBank/DDBJ whole genome shotgun (WGS) entry which is preliminary data.</text>
</comment>
<dbReference type="AlphaFoldDB" id="A0A422P1J3"/>
<keyword evidence="3" id="KW-1185">Reference proteome</keyword>
<evidence type="ECO:0000313" key="3">
    <source>
        <dbReference type="Proteomes" id="UP000284403"/>
    </source>
</evidence>
<dbReference type="Proteomes" id="UP000284403">
    <property type="component" value="Unassembled WGS sequence"/>
</dbReference>
<dbReference type="RefSeq" id="XP_029226391.1">
    <property type="nucleotide sequence ID" value="XM_029373512.1"/>
</dbReference>
<organism evidence="2 3">
    <name type="scientific">Trypanosoma conorhini</name>
    <dbReference type="NCBI Taxonomy" id="83891"/>
    <lineage>
        <taxon>Eukaryota</taxon>
        <taxon>Discoba</taxon>
        <taxon>Euglenozoa</taxon>
        <taxon>Kinetoplastea</taxon>
        <taxon>Metakinetoplastina</taxon>
        <taxon>Trypanosomatida</taxon>
        <taxon>Trypanosomatidae</taxon>
        <taxon>Trypanosoma</taxon>
    </lineage>
</organism>
<protein>
    <submittedName>
        <fullName evidence="2">Uncharacterized protein</fullName>
    </submittedName>
</protein>
<feature type="region of interest" description="Disordered" evidence="1">
    <location>
        <begin position="1"/>
        <end position="41"/>
    </location>
</feature>
<dbReference type="PANTHER" id="PTHR39666">
    <property type="entry name" value="RANBP2-TYPE DOMAIN-CONTAINING PROTEIN"/>
    <property type="match status" value="1"/>
</dbReference>
<dbReference type="EMBL" id="MKKU01000458">
    <property type="protein sequence ID" value="RNF11569.1"/>
    <property type="molecule type" value="Genomic_DNA"/>
</dbReference>
<proteinExistence type="predicted"/>